<gene>
    <name evidence="1" type="ORF">Sradi_5081000</name>
</gene>
<dbReference type="EMBL" id="JACGWJ010000023">
    <property type="protein sequence ID" value="KAL0325117.1"/>
    <property type="molecule type" value="Genomic_DNA"/>
</dbReference>
<comment type="caution">
    <text evidence="1">The sequence shown here is derived from an EMBL/GenBank/DDBJ whole genome shotgun (WGS) entry which is preliminary data.</text>
</comment>
<accession>A0AAW2M239</accession>
<proteinExistence type="predicted"/>
<evidence type="ECO:0008006" key="2">
    <source>
        <dbReference type="Google" id="ProtNLM"/>
    </source>
</evidence>
<evidence type="ECO:0000313" key="1">
    <source>
        <dbReference type="EMBL" id="KAL0325117.1"/>
    </source>
</evidence>
<protein>
    <recommendedName>
        <fullName evidence="2">Reverse transcriptase</fullName>
    </recommendedName>
</protein>
<reference evidence="1" key="1">
    <citation type="submission" date="2020-06" db="EMBL/GenBank/DDBJ databases">
        <authorList>
            <person name="Li T."/>
            <person name="Hu X."/>
            <person name="Zhang T."/>
            <person name="Song X."/>
            <person name="Zhang H."/>
            <person name="Dai N."/>
            <person name="Sheng W."/>
            <person name="Hou X."/>
            <person name="Wei L."/>
        </authorList>
    </citation>
    <scope>NUCLEOTIDE SEQUENCE</scope>
    <source>
        <strain evidence="1">G02</strain>
        <tissue evidence="1">Leaf</tissue>
    </source>
</reference>
<organism evidence="1">
    <name type="scientific">Sesamum radiatum</name>
    <name type="common">Black benniseed</name>
    <dbReference type="NCBI Taxonomy" id="300843"/>
    <lineage>
        <taxon>Eukaryota</taxon>
        <taxon>Viridiplantae</taxon>
        <taxon>Streptophyta</taxon>
        <taxon>Embryophyta</taxon>
        <taxon>Tracheophyta</taxon>
        <taxon>Spermatophyta</taxon>
        <taxon>Magnoliopsida</taxon>
        <taxon>eudicotyledons</taxon>
        <taxon>Gunneridae</taxon>
        <taxon>Pentapetalae</taxon>
        <taxon>asterids</taxon>
        <taxon>lamiids</taxon>
        <taxon>Lamiales</taxon>
        <taxon>Pedaliaceae</taxon>
        <taxon>Sesamum</taxon>
    </lineage>
</organism>
<reference evidence="1" key="2">
    <citation type="journal article" date="2024" name="Plant">
        <title>Genomic evolution and insights into agronomic trait innovations of Sesamum species.</title>
        <authorList>
            <person name="Miao H."/>
            <person name="Wang L."/>
            <person name="Qu L."/>
            <person name="Liu H."/>
            <person name="Sun Y."/>
            <person name="Le M."/>
            <person name="Wang Q."/>
            <person name="Wei S."/>
            <person name="Zheng Y."/>
            <person name="Lin W."/>
            <person name="Duan Y."/>
            <person name="Cao H."/>
            <person name="Xiong S."/>
            <person name="Wang X."/>
            <person name="Wei L."/>
            <person name="Li C."/>
            <person name="Ma Q."/>
            <person name="Ju M."/>
            <person name="Zhao R."/>
            <person name="Li G."/>
            <person name="Mu C."/>
            <person name="Tian Q."/>
            <person name="Mei H."/>
            <person name="Zhang T."/>
            <person name="Gao T."/>
            <person name="Zhang H."/>
        </authorList>
    </citation>
    <scope>NUCLEOTIDE SEQUENCE</scope>
    <source>
        <strain evidence="1">G02</strain>
    </source>
</reference>
<dbReference type="AlphaFoldDB" id="A0AAW2M239"/>
<sequence>MLRDLVLLGEIRDTASTRVEAYKRRMGKAYNAQVHQRSFPIGDLVWRRSNVQENIRKLDAKWEGPYQVTEAIRNETYKLKRFDGKEVPDHGTLRI</sequence>
<name>A0AAW2M239_SESRA</name>